<protein>
    <recommendedName>
        <fullName evidence="1">IPT/TIG domain-containing protein</fullName>
    </recommendedName>
</protein>
<accession>A0A212C9N0</accession>
<name>A0A212C9N0_CEREH</name>
<dbReference type="InterPro" id="IPR002909">
    <property type="entry name" value="IPT_dom"/>
</dbReference>
<reference evidence="2 3" key="1">
    <citation type="journal article" date="2018" name="Mol. Genet. Genomics">
        <title>The red deer Cervus elaphus genome CerEla1.0: sequencing, annotating, genes, and chromosomes.</title>
        <authorList>
            <person name="Bana N.A."/>
            <person name="Nyiri A."/>
            <person name="Nagy J."/>
            <person name="Frank K."/>
            <person name="Nagy T."/>
            <person name="Steger V."/>
            <person name="Schiller M."/>
            <person name="Lakatos P."/>
            <person name="Sugar L."/>
            <person name="Horn P."/>
            <person name="Barta E."/>
            <person name="Orosz L."/>
        </authorList>
    </citation>
    <scope>NUCLEOTIDE SEQUENCE [LARGE SCALE GENOMIC DNA]</scope>
    <source>
        <strain evidence="2">Hungarian</strain>
    </source>
</reference>
<dbReference type="Gene3D" id="2.60.40.10">
    <property type="entry name" value="Immunoglobulins"/>
    <property type="match status" value="1"/>
</dbReference>
<dbReference type="SUPFAM" id="SSF81296">
    <property type="entry name" value="E set domains"/>
    <property type="match status" value="1"/>
</dbReference>
<dbReference type="Pfam" id="PF01833">
    <property type="entry name" value="TIG"/>
    <property type="match status" value="1"/>
</dbReference>
<dbReference type="InterPro" id="IPR014756">
    <property type="entry name" value="Ig_E-set"/>
</dbReference>
<dbReference type="GO" id="GO:0005886">
    <property type="term" value="C:plasma membrane"/>
    <property type="evidence" value="ECO:0007669"/>
    <property type="project" value="TreeGrafter"/>
</dbReference>
<dbReference type="InterPro" id="IPR031148">
    <property type="entry name" value="Plexin"/>
</dbReference>
<dbReference type="OrthoDB" id="125363at2759"/>
<dbReference type="PANTHER" id="PTHR22625:SF36">
    <property type="entry name" value="PLEXIN-B1"/>
    <property type="match status" value="1"/>
</dbReference>
<dbReference type="EMBL" id="MKHE01000024">
    <property type="protein sequence ID" value="OWK02697.1"/>
    <property type="molecule type" value="Genomic_DNA"/>
</dbReference>
<dbReference type="InterPro" id="IPR013783">
    <property type="entry name" value="Ig-like_fold"/>
</dbReference>
<dbReference type="GO" id="GO:0002116">
    <property type="term" value="C:semaphorin receptor complex"/>
    <property type="evidence" value="ECO:0007669"/>
    <property type="project" value="TreeGrafter"/>
</dbReference>
<dbReference type="Proteomes" id="UP000242450">
    <property type="component" value="Chromosome 24"/>
</dbReference>
<dbReference type="GO" id="GO:0007162">
    <property type="term" value="P:negative regulation of cell adhesion"/>
    <property type="evidence" value="ECO:0007669"/>
    <property type="project" value="TreeGrafter"/>
</dbReference>
<evidence type="ECO:0000313" key="3">
    <source>
        <dbReference type="Proteomes" id="UP000242450"/>
    </source>
</evidence>
<comment type="caution">
    <text evidence="2">The sequence shown here is derived from an EMBL/GenBank/DDBJ whole genome shotgun (WGS) entry which is preliminary data.</text>
</comment>
<evidence type="ECO:0000313" key="2">
    <source>
        <dbReference type="EMBL" id="OWK02697.1"/>
    </source>
</evidence>
<dbReference type="AlphaFoldDB" id="A0A212C9N0"/>
<feature type="domain" description="IPT/TIG" evidence="1">
    <location>
        <begin position="100"/>
        <end position="142"/>
    </location>
</feature>
<dbReference type="GO" id="GO:0008360">
    <property type="term" value="P:regulation of cell shape"/>
    <property type="evidence" value="ECO:0007669"/>
    <property type="project" value="TreeGrafter"/>
</dbReference>
<evidence type="ECO:0000259" key="1">
    <source>
        <dbReference type="Pfam" id="PF01833"/>
    </source>
</evidence>
<dbReference type="GO" id="GO:0050772">
    <property type="term" value="P:positive regulation of axonogenesis"/>
    <property type="evidence" value="ECO:0007669"/>
    <property type="project" value="TreeGrafter"/>
</dbReference>
<proteinExistence type="predicted"/>
<dbReference type="GO" id="GO:0017154">
    <property type="term" value="F:semaphorin receptor activity"/>
    <property type="evidence" value="ECO:0007669"/>
    <property type="project" value="InterPro"/>
</dbReference>
<organism evidence="2 3">
    <name type="scientific">Cervus elaphus hippelaphus</name>
    <name type="common">European red deer</name>
    <dbReference type="NCBI Taxonomy" id="46360"/>
    <lineage>
        <taxon>Eukaryota</taxon>
        <taxon>Metazoa</taxon>
        <taxon>Chordata</taxon>
        <taxon>Craniata</taxon>
        <taxon>Vertebrata</taxon>
        <taxon>Euteleostomi</taxon>
        <taxon>Mammalia</taxon>
        <taxon>Eutheria</taxon>
        <taxon>Laurasiatheria</taxon>
        <taxon>Artiodactyla</taxon>
        <taxon>Ruminantia</taxon>
        <taxon>Pecora</taxon>
        <taxon>Cervidae</taxon>
        <taxon>Cervinae</taxon>
        <taxon>Cervus</taxon>
    </lineage>
</organism>
<sequence length="144" mass="15031">MDACPHPFLDQLEGPLVLGDREQLPGPLLIRGTAACLPGCVPRELGVFVEARAVAAACLGSLTLVCITGASREEVAGAVTVEVPGRGRGVSEHDFAYQDPKVQSVFPARGPRAGGTSLTLHGSKLLTGRLEDIRVVVGDQPCHL</sequence>
<keyword evidence="3" id="KW-1185">Reference proteome</keyword>
<gene>
    <name evidence="2" type="ORF">Celaphus_00010582</name>
</gene>
<dbReference type="PANTHER" id="PTHR22625">
    <property type="entry name" value="PLEXIN"/>
    <property type="match status" value="1"/>
</dbReference>
<dbReference type="GO" id="GO:0030334">
    <property type="term" value="P:regulation of cell migration"/>
    <property type="evidence" value="ECO:0007669"/>
    <property type="project" value="TreeGrafter"/>
</dbReference>